<dbReference type="InterPro" id="IPR003192">
    <property type="entry name" value="Porin_LamB"/>
</dbReference>
<feature type="signal peptide" evidence="12">
    <location>
        <begin position="1"/>
        <end position="22"/>
    </location>
</feature>
<feature type="site" description="Greasy slide, important in sugar transport" evidence="12">
    <location>
        <position position="93"/>
    </location>
</feature>
<feature type="site" description="Important in sugar transport" evidence="12">
    <location>
        <position position="159"/>
    </location>
</feature>
<comment type="function">
    <text evidence="12">Involved in the transport of maltose and maltodextrins.</text>
</comment>
<evidence type="ECO:0000313" key="14">
    <source>
        <dbReference type="Proteomes" id="UP000188627"/>
    </source>
</evidence>
<dbReference type="InterPro" id="IPR050286">
    <property type="entry name" value="G_neg_Bact_CarbUptk_Porin"/>
</dbReference>
<evidence type="ECO:0000256" key="2">
    <source>
        <dbReference type="ARBA" id="ARBA00007055"/>
    </source>
</evidence>
<comment type="caution">
    <text evidence="13">The sequence shown here is derived from an EMBL/GenBank/DDBJ whole genome shotgun (WGS) entry which is preliminary data.</text>
</comment>
<accession>A0ABX3KGQ4</accession>
<keyword evidence="3 12" id="KW-0813">Transport</keyword>
<evidence type="ECO:0000256" key="11">
    <source>
        <dbReference type="ARBA" id="ARBA00023237"/>
    </source>
</evidence>
<dbReference type="Gene3D" id="2.40.170.10">
    <property type="entry name" value="Porin, LamB type"/>
    <property type="match status" value="1"/>
</dbReference>
<dbReference type="HAMAP" id="MF_01301">
    <property type="entry name" value="LamB"/>
    <property type="match status" value="1"/>
</dbReference>
<keyword evidence="8 12" id="KW-0406">Ion transport</keyword>
<keyword evidence="9 12" id="KW-0626">Porin</keyword>
<feature type="site" description="Greasy slide, important in sugar transport" evidence="12">
    <location>
        <position position="60"/>
    </location>
</feature>
<keyword evidence="11 12" id="KW-0998">Cell outer membrane</keyword>
<evidence type="ECO:0000256" key="6">
    <source>
        <dbReference type="ARBA" id="ARBA00022692"/>
    </source>
</evidence>
<feature type="chain" id="PRO_5044917523" description="Maltoporin" evidence="12">
    <location>
        <begin position="23"/>
        <end position="439"/>
    </location>
</feature>
<dbReference type="SUPFAM" id="SSF56935">
    <property type="entry name" value="Porins"/>
    <property type="match status" value="1"/>
</dbReference>
<sequence precursor="true">MRKVSLIAAAVATAVTATSAFAVDFNGYMRAGVGVSADGGQQVTFEKNKIGRLGNEGDIYGEVQLGKEVYNNDGKTFYVDSMLAMTSNGSNDWEGTAANCGLATNDSGDDIVKCANDAEFALRQLNVRAQGVLDFAPEATLWAGKRYYQRRDIHISDLYYWNISGAGAGIEGIEAGPGQLSLAWVRNDRNDNFKLGENNNGDTPDTGNEGSAVNVNTLDARYAGIPLWENGSLEVGINYALVHDTDAASQAAKDAKNGVMLTSELTQGLADGFNKTVFQYGTEGYSKSFAFYGDGSWYGAEAKSGASGYRLINWGVVGLGDDWELGHQLLYGVGEEMWDGQGKWKAMSAVVRPVYKWNQNSKTIFEAGYSVDDNDGNKDKYGKLTVAQAWSAGSSFWARPEIRLYASYLNSDKADNSKPFDDSKSDDSLQFGVQVEAWW</sequence>
<dbReference type="NCBIfam" id="NF006860">
    <property type="entry name" value="PRK09360.1"/>
    <property type="match status" value="1"/>
</dbReference>
<reference evidence="14" key="1">
    <citation type="submission" date="2017-01" db="EMBL/GenBank/DDBJ databases">
        <title>Draft genome of the species Salinivibrio sharmensis.</title>
        <authorList>
            <person name="Lopez-Hermoso C."/>
            <person name="De La Haba R."/>
            <person name="Sanchez-Porro C."/>
            <person name="Ventosa A."/>
        </authorList>
    </citation>
    <scope>NUCLEOTIDE SEQUENCE [LARGE SCALE GENOMIC DNA]</scope>
    <source>
        <strain evidence="14">CBH463</strain>
    </source>
</reference>
<feature type="site" description="Greasy slide, important in sugar transport" evidence="12">
    <location>
        <position position="273"/>
    </location>
</feature>
<evidence type="ECO:0000256" key="5">
    <source>
        <dbReference type="ARBA" id="ARBA00022597"/>
    </source>
</evidence>
<dbReference type="CDD" id="cd01346">
    <property type="entry name" value="Maltoporin-like"/>
    <property type="match status" value="1"/>
</dbReference>
<feature type="site" description="Greasy slide, important in sugar transport" evidence="12">
    <location>
        <position position="438"/>
    </location>
</feature>
<evidence type="ECO:0000313" key="13">
    <source>
        <dbReference type="EMBL" id="OOE88073.1"/>
    </source>
</evidence>
<comment type="induction">
    <text evidence="12">By maltose.</text>
</comment>
<dbReference type="EMBL" id="MUFC01000009">
    <property type="protein sequence ID" value="OOE88073.1"/>
    <property type="molecule type" value="Genomic_DNA"/>
</dbReference>
<evidence type="ECO:0000256" key="3">
    <source>
        <dbReference type="ARBA" id="ARBA00022448"/>
    </source>
</evidence>
<keyword evidence="4 12" id="KW-1134">Transmembrane beta strand</keyword>
<keyword evidence="10 12" id="KW-0472">Membrane</keyword>
<name>A0ABX3KGQ4_9GAMM</name>
<organism evidence="13 14">
    <name type="scientific">Salinivibrio sharmensis</name>
    <dbReference type="NCBI Taxonomy" id="390883"/>
    <lineage>
        <taxon>Bacteria</taxon>
        <taxon>Pseudomonadati</taxon>
        <taxon>Pseudomonadota</taxon>
        <taxon>Gammaproteobacteria</taxon>
        <taxon>Vibrionales</taxon>
        <taxon>Vibrionaceae</taxon>
        <taxon>Salinivibrio</taxon>
    </lineage>
</organism>
<comment type="subunit">
    <text evidence="12">Homotrimer formed of three 18-stranded antiparallel beta-barrels, containing three independent channels.</text>
</comment>
<dbReference type="InterPro" id="IPR036998">
    <property type="entry name" value="Porin_LamB_sf"/>
</dbReference>
<keyword evidence="5 12" id="KW-0762">Sugar transport</keyword>
<evidence type="ECO:0000256" key="1">
    <source>
        <dbReference type="ARBA" id="ARBA00004571"/>
    </source>
</evidence>
<evidence type="ECO:0000256" key="9">
    <source>
        <dbReference type="ARBA" id="ARBA00023114"/>
    </source>
</evidence>
<keyword evidence="7 12" id="KW-0732">Signal</keyword>
<dbReference type="RefSeq" id="WP_077772522.1">
    <property type="nucleotide sequence ID" value="NZ_MUFC01000009.1"/>
</dbReference>
<protein>
    <recommendedName>
        <fullName evidence="12">Maltoporin</fullName>
    </recommendedName>
    <alternativeName>
        <fullName evidence="12">Maltose-inducible porin</fullName>
    </alternativeName>
</protein>
<evidence type="ECO:0000256" key="4">
    <source>
        <dbReference type="ARBA" id="ARBA00022452"/>
    </source>
</evidence>
<comment type="subcellular location">
    <subcellularLocation>
        <location evidence="1 12">Cell outer membrane</location>
        <topology evidence="1 12">Multi-pass membrane protein</topology>
    </subcellularLocation>
</comment>
<comment type="similarity">
    <text evidence="2 12">Belongs to the porin LamB (TC 1.B.3) family.</text>
</comment>
<evidence type="ECO:0000256" key="12">
    <source>
        <dbReference type="HAMAP-Rule" id="MF_01301"/>
    </source>
</evidence>
<comment type="catalytic activity">
    <reaction evidence="12">
        <text>beta-maltose(in) = beta-maltose(out)</text>
        <dbReference type="Rhea" id="RHEA:29731"/>
        <dbReference type="ChEBI" id="CHEBI:18147"/>
    </reaction>
</comment>
<evidence type="ECO:0000256" key="10">
    <source>
        <dbReference type="ARBA" id="ARBA00023136"/>
    </source>
</evidence>
<evidence type="ECO:0000256" key="7">
    <source>
        <dbReference type="ARBA" id="ARBA00022729"/>
    </source>
</evidence>
<keyword evidence="14" id="KW-1185">Reference proteome</keyword>
<dbReference type="PANTHER" id="PTHR38762">
    <property type="entry name" value="CRYPTIC OUTER MEMBRANE PORIN BGLH-RELATED"/>
    <property type="match status" value="1"/>
</dbReference>
<gene>
    <name evidence="12" type="primary">lamB</name>
    <name evidence="13" type="ORF">BZG74_10375</name>
</gene>
<dbReference type="Pfam" id="PF02264">
    <property type="entry name" value="LamB"/>
    <property type="match status" value="1"/>
</dbReference>
<feature type="site" description="Greasy slide, important in sugar transport" evidence="12">
    <location>
        <position position="397"/>
    </location>
</feature>
<feature type="site" description="Greasy slide, important in sugar transport" evidence="12">
    <location>
        <position position="28"/>
    </location>
</feature>
<keyword evidence="6 12" id="KW-0812">Transmembrane</keyword>
<dbReference type="Proteomes" id="UP000188627">
    <property type="component" value="Unassembled WGS sequence"/>
</dbReference>
<dbReference type="PANTHER" id="PTHR38762:SF1">
    <property type="entry name" value="CRYPTIC OUTER MEMBRANE PORIN BGLH-RELATED"/>
    <property type="match status" value="1"/>
</dbReference>
<dbReference type="InterPro" id="IPR023738">
    <property type="entry name" value="Maltoporin"/>
</dbReference>
<evidence type="ECO:0000256" key="8">
    <source>
        <dbReference type="ARBA" id="ARBA00023065"/>
    </source>
</evidence>
<proteinExistence type="evidence at transcript level"/>